<sequence>MTNLILNPPFEWKALHDCYRECEEKSPGQVTAEQNNCKWYCRLKDTHGLFKSDSQEESTPIDISSTLREIGNKFYDLADSVSVL</sequence>
<name>A0AAU8MIT2_9RICK</name>
<evidence type="ECO:0000313" key="1">
    <source>
        <dbReference type="EMBL" id="XCO72380.1"/>
    </source>
</evidence>
<dbReference type="EMBL" id="CP159923">
    <property type="protein sequence ID" value="XCO72380.1"/>
    <property type="molecule type" value="Genomic_DNA"/>
</dbReference>
<organism evidence="1">
    <name type="scientific">Wolbachia endosymbiont of Ephestia elutella</name>
    <dbReference type="NCBI Taxonomy" id="3231696"/>
    <lineage>
        <taxon>Bacteria</taxon>
        <taxon>Pseudomonadati</taxon>
        <taxon>Pseudomonadota</taxon>
        <taxon>Alphaproteobacteria</taxon>
        <taxon>Rickettsiales</taxon>
        <taxon>Anaplasmataceae</taxon>
        <taxon>Wolbachieae</taxon>
        <taxon>Wolbachia</taxon>
    </lineage>
</organism>
<reference evidence="1" key="1">
    <citation type="submission" date="2024-06" db="EMBL/GenBank/DDBJ databases">
        <authorList>
            <person name="Al-Khalidi N."/>
            <person name="Al-Zurfi S.M."/>
            <person name="Lahuf A."/>
        </authorList>
    </citation>
    <scope>NUCLEOTIDE SEQUENCE</scope>
    <source>
        <strain evidence="1">Karbala-1</strain>
    </source>
</reference>
<dbReference type="AlphaFoldDB" id="A0AAU8MIT2"/>
<accession>A0AAU8MIT2</accession>
<proteinExistence type="predicted"/>
<protein>
    <submittedName>
        <fullName evidence="1">Uncharacterized protein</fullName>
    </submittedName>
</protein>
<gene>
    <name evidence="1" type="ORF">ABS251_04360</name>
</gene>